<keyword evidence="6" id="KW-0326">Glycosidase</keyword>
<evidence type="ECO:0000256" key="6">
    <source>
        <dbReference type="ARBA" id="ARBA00023295"/>
    </source>
</evidence>
<dbReference type="Pfam" id="PF23763">
    <property type="entry name" value="Beta-barrel_GLAA-B_I"/>
    <property type="match status" value="1"/>
</dbReference>
<evidence type="ECO:0000256" key="3">
    <source>
        <dbReference type="ARBA" id="ARBA00022729"/>
    </source>
</evidence>
<evidence type="ECO:0000256" key="5">
    <source>
        <dbReference type="ARBA" id="ARBA00022801"/>
    </source>
</evidence>
<evidence type="ECO:0000256" key="7">
    <source>
        <dbReference type="SAM" id="SignalP"/>
    </source>
</evidence>
<dbReference type="InterPro" id="IPR012334">
    <property type="entry name" value="Pectin_lyas_fold"/>
</dbReference>
<evidence type="ECO:0000259" key="8">
    <source>
        <dbReference type="Pfam" id="PF23763"/>
    </source>
</evidence>
<evidence type="ECO:0000256" key="1">
    <source>
        <dbReference type="ARBA" id="ARBA00001255"/>
    </source>
</evidence>
<evidence type="ECO:0000259" key="9">
    <source>
        <dbReference type="Pfam" id="PF23764"/>
    </source>
</evidence>
<reference evidence="10" key="1">
    <citation type="submission" date="2020-10" db="EMBL/GenBank/DDBJ databases">
        <authorList>
            <person name="Gilroy R."/>
        </authorList>
    </citation>
    <scope>NUCLEOTIDE SEQUENCE</scope>
    <source>
        <strain evidence="10">10669</strain>
    </source>
</reference>
<keyword evidence="4" id="KW-0677">Repeat</keyword>
<feature type="signal peptide" evidence="7">
    <location>
        <begin position="1"/>
        <end position="23"/>
    </location>
</feature>
<reference evidence="10" key="2">
    <citation type="journal article" date="2021" name="PeerJ">
        <title>Extensive microbial diversity within the chicken gut microbiome revealed by metagenomics and culture.</title>
        <authorList>
            <person name="Gilroy R."/>
            <person name="Ravi A."/>
            <person name="Getino M."/>
            <person name="Pursley I."/>
            <person name="Horton D.L."/>
            <person name="Alikhan N.F."/>
            <person name="Baker D."/>
            <person name="Gharbi K."/>
            <person name="Hall N."/>
            <person name="Watson M."/>
            <person name="Adriaenssens E.M."/>
            <person name="Foster-Nyarko E."/>
            <person name="Jarju S."/>
            <person name="Secka A."/>
            <person name="Antonio M."/>
            <person name="Oren A."/>
            <person name="Chaudhuri R.R."/>
            <person name="La Ragione R."/>
            <person name="Hildebrand F."/>
            <person name="Pallen M.J."/>
        </authorList>
    </citation>
    <scope>NUCLEOTIDE SEQUENCE</scope>
    <source>
        <strain evidence="10">10669</strain>
    </source>
</reference>
<dbReference type="AlphaFoldDB" id="A0A9D1T1K2"/>
<dbReference type="SUPFAM" id="SSF51126">
    <property type="entry name" value="Pectin lyase-like"/>
    <property type="match status" value="1"/>
</dbReference>
<name>A0A9D1T1K2_9BACT</name>
<evidence type="ECO:0000313" key="11">
    <source>
        <dbReference type="Proteomes" id="UP000886812"/>
    </source>
</evidence>
<dbReference type="InterPro" id="IPR056441">
    <property type="entry name" value="Beta-barrel_GLAA-B_II"/>
</dbReference>
<dbReference type="InterPro" id="IPR057275">
    <property type="entry name" value="Beta-barrel_GLAA-B_I"/>
</dbReference>
<dbReference type="EMBL" id="DVOG01000155">
    <property type="protein sequence ID" value="HIV04675.1"/>
    <property type="molecule type" value="Genomic_DNA"/>
</dbReference>
<feature type="domain" description="GLAA-B beta-barrel" evidence="8">
    <location>
        <begin position="152"/>
        <end position="243"/>
    </location>
</feature>
<evidence type="ECO:0000256" key="4">
    <source>
        <dbReference type="ARBA" id="ARBA00022737"/>
    </source>
</evidence>
<feature type="chain" id="PRO_5039283563" evidence="7">
    <location>
        <begin position="24"/>
        <end position="603"/>
    </location>
</feature>
<dbReference type="Pfam" id="PF23764">
    <property type="entry name" value="Beta-barrel_GLAA-B_II"/>
    <property type="match status" value="1"/>
</dbReference>
<dbReference type="Proteomes" id="UP000886812">
    <property type="component" value="Unassembled WGS sequence"/>
</dbReference>
<comment type="caution">
    <text evidence="10">The sequence shown here is derived from an EMBL/GenBank/DDBJ whole genome shotgun (WGS) entry which is preliminary data.</text>
</comment>
<accession>A0A9D1T1K2</accession>
<keyword evidence="3 7" id="KW-0732">Signal</keyword>
<evidence type="ECO:0000313" key="10">
    <source>
        <dbReference type="EMBL" id="HIV04675.1"/>
    </source>
</evidence>
<proteinExistence type="predicted"/>
<evidence type="ECO:0000256" key="2">
    <source>
        <dbReference type="ARBA" id="ARBA00001271"/>
    </source>
</evidence>
<gene>
    <name evidence="10" type="ORF">IAC75_05965</name>
</gene>
<dbReference type="InterPro" id="IPR011050">
    <property type="entry name" value="Pectin_lyase_fold/virulence"/>
</dbReference>
<protein>
    <submittedName>
        <fullName evidence="10">Alpha-1,3-galactosidase B</fullName>
    </submittedName>
</protein>
<dbReference type="Gene3D" id="2.160.20.10">
    <property type="entry name" value="Single-stranded right-handed beta-helix, Pectin lyase-like"/>
    <property type="match status" value="1"/>
</dbReference>
<organism evidence="10 11">
    <name type="scientific">Candidatus Spyradosoma merdigallinarum</name>
    <dbReference type="NCBI Taxonomy" id="2840950"/>
    <lineage>
        <taxon>Bacteria</taxon>
        <taxon>Pseudomonadati</taxon>
        <taxon>Verrucomicrobiota</taxon>
        <taxon>Opitutia</taxon>
        <taxon>Opitutia incertae sedis</taxon>
        <taxon>Candidatus Spyradosoma</taxon>
    </lineage>
</organism>
<comment type="catalytic activity">
    <reaction evidence="1">
        <text>Hydrolysis of terminal, non-reducing alpha-D-galactose residues in alpha-D-galactosides, including galactose oligosaccharides, galactomannans and galactolipids.</text>
        <dbReference type="EC" id="3.2.1.22"/>
    </reaction>
</comment>
<keyword evidence="5" id="KW-0378">Hydrolase</keyword>
<dbReference type="GO" id="GO:0004557">
    <property type="term" value="F:alpha-galactosidase activity"/>
    <property type="evidence" value="ECO:0007669"/>
    <property type="project" value="UniProtKB-EC"/>
</dbReference>
<comment type="catalytic activity">
    <reaction evidence="2">
        <text>Hydrolysis of terminal, non-reducing branched (1-&gt;3)-alpha-D-galactosidic residues, producing free D-galactose.</text>
        <dbReference type="EC" id="3.2.1.n1"/>
    </reaction>
</comment>
<feature type="domain" description="GLAA-B beta-barrel" evidence="9">
    <location>
        <begin position="352"/>
        <end position="419"/>
    </location>
</feature>
<sequence length="603" mass="68430">MKYLLRSFLFLLLSLGLGDNLSAKVFPVADWNIVPNTGRDMSGSMQRMLHDIREMVERGEISSKEQIILSFNSGIYDFHPVHASRKQYYISNHDQVNPKRVAIALEGFKNLVLEGNGAQFVCHGRMLPLSLVRSQNCVLRNFSIDFANPQIAQVEIVESTPEGIVFKVAPWVKCRIADNCLETYGEGWALRQQSGIAFDQKTRHILYNTADLHCPTEGLREIAPHTYHAPNWKDPRLSTGNIVAMRTWERPNPGVFLYQDVNTTLKNVKVHYAEGMGLLAQVCENITLDGFSVCLKGADDPRYFTTQADATHFSGCKGKIVSINGLYEGMMDDAINVHGTYLKVIRRVDDKTLIARYMHSQSWGFDWGFVGDEIQFIRSATMELVGEKNKIASIRPLHRPSAHGEREFQISFSKKLDPAIAGDQGFGIENLTWSPEVYFARNTIRNNRARGALFSTPRSTVVEYNFFDHTSGSAILLCGDCNGWYETGACRDVTIRHNHFLNALTSMYQFTNAIISIYPEIPNLKDQTAYFHGGKKHAILIEDNLFDTFDNPILYAKSVDGITFRQNIIRKNKEFEPFHWNKKPVLFERVINSQIENLDIIAP</sequence>